<dbReference type="InterPro" id="IPR010982">
    <property type="entry name" value="Lambda_DNA-bd_dom_sf"/>
</dbReference>
<dbReference type="GO" id="GO:0003677">
    <property type="term" value="F:DNA binding"/>
    <property type="evidence" value="ECO:0007669"/>
    <property type="project" value="InterPro"/>
</dbReference>
<reference evidence="3 4" key="1">
    <citation type="submission" date="2020-01" db="EMBL/GenBank/DDBJ databases">
        <title>Genome sequence of Desulfovibrio aerotolerans DSM 16695(T).</title>
        <authorList>
            <person name="Karnachuk O."/>
            <person name="Avakyan M."/>
            <person name="Mardanov A."/>
            <person name="Kadnikov V."/>
            <person name="Ravin N."/>
        </authorList>
    </citation>
    <scope>NUCLEOTIDE SEQUENCE [LARGE SCALE GENOMIC DNA]</scope>
    <source>
        <strain evidence="3 4">DSM 16695</strain>
    </source>
</reference>
<keyword evidence="4" id="KW-1185">Reference proteome</keyword>
<dbReference type="InterPro" id="IPR010359">
    <property type="entry name" value="IrrE_HExxH"/>
</dbReference>
<evidence type="ECO:0000313" key="3">
    <source>
        <dbReference type="EMBL" id="MYL82751.1"/>
    </source>
</evidence>
<accession>A0A7C9N143</accession>
<comment type="similarity">
    <text evidence="1">Belongs to the short-chain fatty acyl-CoA assimilation regulator (ScfR) family.</text>
</comment>
<comment type="caution">
    <text evidence="3">The sequence shown here is derived from an EMBL/GenBank/DDBJ whole genome shotgun (WGS) entry which is preliminary data.</text>
</comment>
<dbReference type="EMBL" id="WVUD01000007">
    <property type="protein sequence ID" value="MYL82751.1"/>
    <property type="molecule type" value="Genomic_DNA"/>
</dbReference>
<protein>
    <submittedName>
        <fullName evidence="3">ImmA/IrrE family metallo-endopeptidase</fullName>
    </submittedName>
</protein>
<dbReference type="PROSITE" id="PS50943">
    <property type="entry name" value="HTH_CROC1"/>
    <property type="match status" value="1"/>
</dbReference>
<feature type="domain" description="HTH cro/C1-type" evidence="2">
    <location>
        <begin position="1"/>
        <end position="41"/>
    </location>
</feature>
<proteinExistence type="inferred from homology"/>
<sequence>MADKIGKTPSAVTQFEAGRSGLDIETFAAVTIALGLPPSYFVARHNDIQVDFGTCHFRANKSVPQGERRRAIQHATNVIQIFRSLEQRGVVFPAPQVPTYAWNCYSPSEIESLSQTIRRDWGMGNGPILNMAALLETKGVFVVLLPEESAKLHAFSFWAEDRPCVVVTESVSASHMQFDHGHELLHLILHMDEAAGDPDSERAANHFSGAFLAPLHAFRLECPRKWDHDAFLALKKRWHISMQAALYRARQLQIVKESSFRWGMVDLSSRNERHDEPGEFEKPLPSLLSKALEIVQGEFFLDDLSEEIGLASHEVEHLLQSQHVPQNLIDYFKPSNPVFAEPQVHKK</sequence>
<dbReference type="PANTHER" id="PTHR43236:SF1">
    <property type="entry name" value="BLL7220 PROTEIN"/>
    <property type="match status" value="1"/>
</dbReference>
<dbReference type="PANTHER" id="PTHR43236">
    <property type="entry name" value="ANTITOXIN HIGA1"/>
    <property type="match status" value="1"/>
</dbReference>
<name>A0A7C9N143_9BACT</name>
<dbReference type="Pfam" id="PF06114">
    <property type="entry name" value="Peptidase_M78"/>
    <property type="match status" value="1"/>
</dbReference>
<evidence type="ECO:0000313" key="4">
    <source>
        <dbReference type="Proteomes" id="UP000482487"/>
    </source>
</evidence>
<evidence type="ECO:0000256" key="1">
    <source>
        <dbReference type="ARBA" id="ARBA00007227"/>
    </source>
</evidence>
<organism evidence="3 4">
    <name type="scientific">Solidesulfovibrio aerotolerans</name>
    <dbReference type="NCBI Taxonomy" id="295255"/>
    <lineage>
        <taxon>Bacteria</taxon>
        <taxon>Pseudomonadati</taxon>
        <taxon>Thermodesulfobacteriota</taxon>
        <taxon>Desulfovibrionia</taxon>
        <taxon>Desulfovibrionales</taxon>
        <taxon>Desulfovibrionaceae</taxon>
        <taxon>Solidesulfovibrio</taxon>
    </lineage>
</organism>
<dbReference type="OrthoDB" id="9794834at2"/>
<dbReference type="CDD" id="cd00093">
    <property type="entry name" value="HTH_XRE"/>
    <property type="match status" value="1"/>
</dbReference>
<dbReference type="AlphaFoldDB" id="A0A7C9N143"/>
<dbReference type="Proteomes" id="UP000482487">
    <property type="component" value="Unassembled WGS sequence"/>
</dbReference>
<evidence type="ECO:0000259" key="2">
    <source>
        <dbReference type="PROSITE" id="PS50943"/>
    </source>
</evidence>
<dbReference type="SUPFAM" id="SSF47413">
    <property type="entry name" value="lambda repressor-like DNA-binding domains"/>
    <property type="match status" value="1"/>
</dbReference>
<dbReference type="InterPro" id="IPR001387">
    <property type="entry name" value="Cro/C1-type_HTH"/>
</dbReference>
<dbReference type="InterPro" id="IPR052345">
    <property type="entry name" value="Rad_response_metalloprotease"/>
</dbReference>
<gene>
    <name evidence="3" type="ORF">GTA51_06320</name>
</gene>